<evidence type="ECO:0000256" key="9">
    <source>
        <dbReference type="HAMAP-Rule" id="MF_01010"/>
    </source>
</evidence>
<dbReference type="Proteomes" id="UP001236500">
    <property type="component" value="Chromosome"/>
</dbReference>
<feature type="binding site" evidence="9">
    <location>
        <position position="101"/>
    </location>
    <ligand>
        <name>[4Fe-4S] cluster</name>
        <dbReference type="ChEBI" id="CHEBI:49883"/>
    </ligand>
</feature>
<dbReference type="NCBIfam" id="NF009639">
    <property type="entry name" value="PRK13168.1"/>
    <property type="match status" value="1"/>
</dbReference>
<feature type="binding site" evidence="9 10">
    <location>
        <position position="399"/>
    </location>
    <ligand>
        <name>S-adenosyl-L-methionine</name>
        <dbReference type="ChEBI" id="CHEBI:59789"/>
    </ligand>
</feature>
<dbReference type="PROSITE" id="PS51687">
    <property type="entry name" value="SAM_MT_RNA_M5U"/>
    <property type="match status" value="1"/>
</dbReference>
<feature type="binding site" evidence="9">
    <location>
        <position position="110"/>
    </location>
    <ligand>
        <name>[4Fe-4S] cluster</name>
        <dbReference type="ChEBI" id="CHEBI:49883"/>
    </ligand>
</feature>
<dbReference type="CDD" id="cd02440">
    <property type="entry name" value="AdoMet_MTases"/>
    <property type="match status" value="1"/>
</dbReference>
<keyword evidence="2 9" id="KW-0698">rRNA processing</keyword>
<feature type="active site" description="Nucleophile" evidence="9 10">
    <location>
        <position position="425"/>
    </location>
</feature>
<dbReference type="InterPro" id="IPR030390">
    <property type="entry name" value="MeTrfase_TrmA_AS"/>
</dbReference>
<evidence type="ECO:0000256" key="2">
    <source>
        <dbReference type="ARBA" id="ARBA00022552"/>
    </source>
</evidence>
<dbReference type="Gene3D" id="2.40.50.1070">
    <property type="match status" value="1"/>
</dbReference>
<feature type="binding site" evidence="9">
    <location>
        <position position="193"/>
    </location>
    <ligand>
        <name>[4Fe-4S] cluster</name>
        <dbReference type="ChEBI" id="CHEBI:49883"/>
    </ligand>
</feature>
<keyword evidence="5 9" id="KW-0949">S-adenosyl-L-methionine</keyword>
<dbReference type="InterPro" id="IPR012340">
    <property type="entry name" value="NA-bd_OB-fold"/>
</dbReference>
<dbReference type="InterPro" id="IPR030391">
    <property type="entry name" value="MeTrfase_TrmA_CS"/>
</dbReference>
<keyword evidence="1 9" id="KW-0004">4Fe-4S</keyword>
<evidence type="ECO:0000259" key="13">
    <source>
        <dbReference type="PROSITE" id="PS50926"/>
    </source>
</evidence>
<protein>
    <recommendedName>
        <fullName evidence="9">23S rRNA (uracil(1939)-C(5))-methyltransferase RlmD</fullName>
        <ecNumber evidence="9">2.1.1.190</ecNumber>
    </recommendedName>
    <alternativeName>
        <fullName evidence="9">23S rRNA(m5U1939)-methyltransferase</fullName>
    </alternativeName>
</protein>
<dbReference type="Pfam" id="PF05958">
    <property type="entry name" value="tRNA_U5-meth_tr"/>
    <property type="match status" value="1"/>
</dbReference>
<feature type="region of interest" description="Disordered" evidence="12">
    <location>
        <begin position="1"/>
        <end position="37"/>
    </location>
</feature>
<dbReference type="RefSeq" id="WP_280319637.1">
    <property type="nucleotide sequence ID" value="NZ_CP118605.1"/>
</dbReference>
<dbReference type="SUPFAM" id="SSF50249">
    <property type="entry name" value="Nucleic acid-binding proteins"/>
    <property type="match status" value="1"/>
</dbReference>
<dbReference type="PANTHER" id="PTHR11061:SF49">
    <property type="entry name" value="23S RRNA (URACIL(1939)-C(5))-METHYLTRANSFERASE RLMD"/>
    <property type="match status" value="1"/>
</dbReference>
<feature type="binding site" evidence="9">
    <location>
        <position position="107"/>
    </location>
    <ligand>
        <name>[4Fe-4S] cluster</name>
        <dbReference type="ChEBI" id="CHEBI:49883"/>
    </ligand>
</feature>
<keyword evidence="4 9" id="KW-0808">Transferase</keyword>
<keyword evidence="8 9" id="KW-0411">Iron-sulfur</keyword>
<reference evidence="14 15" key="1">
    <citation type="submission" date="2023-02" db="EMBL/GenBank/DDBJ databases">
        <title>Description and genomic characterization of Microbulbifer bruguierae sp. nov., isolated from the sediment of mangrove plant Bruguiera sexangula.</title>
        <authorList>
            <person name="Long M."/>
        </authorList>
    </citation>
    <scope>NUCLEOTIDE SEQUENCE [LARGE SCALE GENOMIC DNA]</scope>
    <source>
        <strain evidence="14 15">H12</strain>
    </source>
</reference>
<evidence type="ECO:0000313" key="15">
    <source>
        <dbReference type="Proteomes" id="UP001236500"/>
    </source>
</evidence>
<evidence type="ECO:0000256" key="10">
    <source>
        <dbReference type="PROSITE-ProRule" id="PRU01024"/>
    </source>
</evidence>
<feature type="compositionally biased region" description="Polar residues" evidence="12">
    <location>
        <begin position="12"/>
        <end position="30"/>
    </location>
</feature>
<feature type="binding site" evidence="9">
    <location>
        <position position="335"/>
    </location>
    <ligand>
        <name>S-adenosyl-L-methionine</name>
        <dbReference type="ChEBI" id="CHEBI:59789"/>
    </ligand>
</feature>
<dbReference type="HAMAP" id="MF_01010">
    <property type="entry name" value="23SrRNA_methyltr_RlmD"/>
    <property type="match status" value="1"/>
</dbReference>
<dbReference type="SUPFAM" id="SSF53335">
    <property type="entry name" value="S-adenosyl-L-methionine-dependent methyltransferases"/>
    <property type="match status" value="1"/>
</dbReference>
<evidence type="ECO:0000256" key="12">
    <source>
        <dbReference type="SAM" id="MobiDB-lite"/>
    </source>
</evidence>
<feature type="active site" evidence="11">
    <location>
        <position position="425"/>
    </location>
</feature>
<comment type="similarity">
    <text evidence="9">Belongs to the class I-like SAM-binding methyltransferase superfamily. RNA M5U methyltransferase family. RlmD subfamily.</text>
</comment>
<dbReference type="PROSITE" id="PS50926">
    <property type="entry name" value="TRAM"/>
    <property type="match status" value="1"/>
</dbReference>
<dbReference type="InterPro" id="IPR001566">
    <property type="entry name" value="23S_rRNA_MeTrfase_RlmD"/>
</dbReference>
<gene>
    <name evidence="9 14" type="primary">rlmD</name>
    <name evidence="14" type="ORF">PVT68_15700</name>
</gene>
<dbReference type="GO" id="GO:0032259">
    <property type="term" value="P:methylation"/>
    <property type="evidence" value="ECO:0007669"/>
    <property type="project" value="UniProtKB-KW"/>
</dbReference>
<evidence type="ECO:0000256" key="11">
    <source>
        <dbReference type="PROSITE-ProRule" id="PRU10015"/>
    </source>
</evidence>
<evidence type="ECO:0000256" key="1">
    <source>
        <dbReference type="ARBA" id="ARBA00022485"/>
    </source>
</evidence>
<comment type="catalytic activity">
    <reaction evidence="9">
        <text>uridine(1939) in 23S rRNA + S-adenosyl-L-methionine = 5-methyluridine(1939) in 23S rRNA + S-adenosyl-L-homocysteine + H(+)</text>
        <dbReference type="Rhea" id="RHEA:42908"/>
        <dbReference type="Rhea" id="RHEA-COMP:10278"/>
        <dbReference type="Rhea" id="RHEA-COMP:10279"/>
        <dbReference type="ChEBI" id="CHEBI:15378"/>
        <dbReference type="ChEBI" id="CHEBI:57856"/>
        <dbReference type="ChEBI" id="CHEBI:59789"/>
        <dbReference type="ChEBI" id="CHEBI:65315"/>
        <dbReference type="ChEBI" id="CHEBI:74447"/>
        <dbReference type="EC" id="2.1.1.190"/>
    </reaction>
</comment>
<evidence type="ECO:0000256" key="7">
    <source>
        <dbReference type="ARBA" id="ARBA00023004"/>
    </source>
</evidence>
<feature type="binding site" evidence="9 10">
    <location>
        <position position="330"/>
    </location>
    <ligand>
        <name>S-adenosyl-L-methionine</name>
        <dbReference type="ChEBI" id="CHEBI:59789"/>
    </ligand>
</feature>
<proteinExistence type="inferred from homology"/>
<dbReference type="EC" id="2.1.1.190" evidence="9"/>
<dbReference type="Pfam" id="PF01938">
    <property type="entry name" value="TRAM"/>
    <property type="match status" value="1"/>
</dbReference>
<feature type="binding site" evidence="9 10">
    <location>
        <position position="351"/>
    </location>
    <ligand>
        <name>S-adenosyl-L-methionine</name>
        <dbReference type="ChEBI" id="CHEBI:59789"/>
    </ligand>
</feature>
<dbReference type="GO" id="GO:0008168">
    <property type="term" value="F:methyltransferase activity"/>
    <property type="evidence" value="ECO:0007669"/>
    <property type="project" value="UniProtKB-KW"/>
</dbReference>
<evidence type="ECO:0000313" key="14">
    <source>
        <dbReference type="EMBL" id="WGL16203.1"/>
    </source>
</evidence>
<dbReference type="NCBIfam" id="TIGR00479">
    <property type="entry name" value="rumA"/>
    <property type="match status" value="1"/>
</dbReference>
<feature type="domain" description="TRAM" evidence="13">
    <location>
        <begin position="29"/>
        <end position="88"/>
    </location>
</feature>
<evidence type="ECO:0000256" key="6">
    <source>
        <dbReference type="ARBA" id="ARBA00022723"/>
    </source>
</evidence>
<dbReference type="InterPro" id="IPR029063">
    <property type="entry name" value="SAM-dependent_MTases_sf"/>
</dbReference>
<sequence>MPPRKSPPRFRQSPTAKPTASQSGKGQRSAQVPRGNPEITIERLSHEVRGIARHQGKTLFVDNALPGEKVRIRYTASRAKFDEAVAIEILEPADNRRTPPCPYAETCGGCALQHMAPEAQIEAKQQILLEQLQRFARAEPQTLLPPLAGHPLGYRRKARLGVRYVKPKQGGKPQLVLGFREKGSNDLTDIEQCPVLPADFSALIPALRTVVETSEGRRSISHIEVAIGDDATALVIRHLQPLSERDRQHWLDFVQVHQLHLYLQGGDDTEKAWPATGPDRLVYELPAFGVKLQFHPQDFIQVNLEINRLMVDRALELLDVQAEDRVLDLFCGLGNFTLPLATRAREVVGVEGLLALTERARENAEANALHNIQFQAADLTGDFTRSPWARGGFDKILLDPPRTGALEVVRNISHFNAARIVYVSCNPATLARDAAELIQRGYRLSKAGVMDMFPHTTHVESIALFERQ</sequence>
<name>A0ABY8NFD3_9GAMM</name>
<dbReference type="EMBL" id="CP118605">
    <property type="protein sequence ID" value="WGL16203.1"/>
    <property type="molecule type" value="Genomic_DNA"/>
</dbReference>
<dbReference type="PROSITE" id="PS01231">
    <property type="entry name" value="TRMA_2"/>
    <property type="match status" value="1"/>
</dbReference>
<dbReference type="InterPro" id="IPR002792">
    <property type="entry name" value="TRAM_dom"/>
</dbReference>
<comment type="function">
    <text evidence="9">Catalyzes the formation of 5-methyl-uridine at position 1939 (m5U1939) in 23S rRNA.</text>
</comment>
<organism evidence="14 15">
    <name type="scientific">Microbulbifer bruguierae</name>
    <dbReference type="NCBI Taxonomy" id="3029061"/>
    <lineage>
        <taxon>Bacteria</taxon>
        <taxon>Pseudomonadati</taxon>
        <taxon>Pseudomonadota</taxon>
        <taxon>Gammaproteobacteria</taxon>
        <taxon>Cellvibrionales</taxon>
        <taxon>Microbulbiferaceae</taxon>
        <taxon>Microbulbifer</taxon>
    </lineage>
</organism>
<dbReference type="PROSITE" id="PS01230">
    <property type="entry name" value="TRMA_1"/>
    <property type="match status" value="1"/>
</dbReference>
<keyword evidence="15" id="KW-1185">Reference proteome</keyword>
<evidence type="ECO:0000256" key="3">
    <source>
        <dbReference type="ARBA" id="ARBA00022603"/>
    </source>
</evidence>
<dbReference type="InterPro" id="IPR010280">
    <property type="entry name" value="U5_MeTrfase_fam"/>
</dbReference>
<evidence type="ECO:0000256" key="4">
    <source>
        <dbReference type="ARBA" id="ARBA00022679"/>
    </source>
</evidence>
<accession>A0ABY8NFD3</accession>
<feature type="binding site" evidence="9">
    <location>
        <position position="378"/>
    </location>
    <ligand>
        <name>S-adenosyl-L-methionine</name>
        <dbReference type="ChEBI" id="CHEBI:59789"/>
    </ligand>
</feature>
<dbReference type="Gene3D" id="3.40.50.150">
    <property type="entry name" value="Vaccinia Virus protein VP39"/>
    <property type="match status" value="1"/>
</dbReference>
<dbReference type="PANTHER" id="PTHR11061">
    <property type="entry name" value="RNA M5U METHYLTRANSFERASE"/>
    <property type="match status" value="1"/>
</dbReference>
<dbReference type="Gene3D" id="2.40.50.140">
    <property type="entry name" value="Nucleic acid-binding proteins"/>
    <property type="match status" value="1"/>
</dbReference>
<keyword evidence="6 9" id="KW-0479">Metal-binding</keyword>
<keyword evidence="7 9" id="KW-0408">Iron</keyword>
<keyword evidence="3 9" id="KW-0489">Methyltransferase</keyword>
<evidence type="ECO:0000256" key="5">
    <source>
        <dbReference type="ARBA" id="ARBA00022691"/>
    </source>
</evidence>
<evidence type="ECO:0000256" key="8">
    <source>
        <dbReference type="ARBA" id="ARBA00023014"/>
    </source>
</evidence>
<feature type="binding site" evidence="9 10">
    <location>
        <position position="301"/>
    </location>
    <ligand>
        <name>S-adenosyl-L-methionine</name>
        <dbReference type="ChEBI" id="CHEBI:59789"/>
    </ligand>
</feature>